<evidence type="ECO:0000313" key="1">
    <source>
        <dbReference type="EMBL" id="MDW9256001.1"/>
    </source>
</evidence>
<dbReference type="AlphaFoldDB" id="A0AAW9D3Y9"/>
<protein>
    <submittedName>
        <fullName evidence="1">Uncharacterized protein</fullName>
    </submittedName>
</protein>
<sequence length="38" mass="4520">MRRIPPPSIVWMQNDLDREACKRREILFHSKKCAHAGE</sequence>
<accession>A0AAW9D3Y9</accession>
<comment type="caution">
    <text evidence="1">The sequence shown here is derived from an EMBL/GenBank/DDBJ whole genome shotgun (WGS) entry which is preliminary data.</text>
</comment>
<gene>
    <name evidence="1" type="ORF">C7S16_0271</name>
</gene>
<reference evidence="1" key="1">
    <citation type="submission" date="2018-08" db="EMBL/GenBank/DDBJ databases">
        <title>Identification of Burkholderia cepacia strains that express a Burkholderia pseudomallei-like capsular polysaccharide.</title>
        <authorList>
            <person name="Burtnick M.N."/>
            <person name="Vongsouvath M."/>
            <person name="Newton P."/>
            <person name="Wuthiekanun V."/>
            <person name="Limmathurotsakul D."/>
            <person name="Brett P.J."/>
            <person name="Chantratita N."/>
            <person name="Dance D.A."/>
        </authorList>
    </citation>
    <scope>NUCLEOTIDE SEQUENCE</scope>
    <source>
        <strain evidence="1">SBXCC001</strain>
    </source>
</reference>
<proteinExistence type="predicted"/>
<organism evidence="1 2">
    <name type="scientific">Burkholderia thailandensis</name>
    <dbReference type="NCBI Taxonomy" id="57975"/>
    <lineage>
        <taxon>Bacteria</taxon>
        <taxon>Pseudomonadati</taxon>
        <taxon>Pseudomonadota</taxon>
        <taxon>Betaproteobacteria</taxon>
        <taxon>Burkholderiales</taxon>
        <taxon>Burkholderiaceae</taxon>
        <taxon>Burkholderia</taxon>
        <taxon>pseudomallei group</taxon>
    </lineage>
</organism>
<name>A0AAW9D3Y9_BURTH</name>
<dbReference type="Proteomes" id="UP001272137">
    <property type="component" value="Unassembled WGS sequence"/>
</dbReference>
<dbReference type="EMBL" id="QXCT01000002">
    <property type="protein sequence ID" value="MDW9256001.1"/>
    <property type="molecule type" value="Genomic_DNA"/>
</dbReference>
<evidence type="ECO:0000313" key="2">
    <source>
        <dbReference type="Proteomes" id="UP001272137"/>
    </source>
</evidence>